<dbReference type="PANTHER" id="PTHR33744">
    <property type="entry name" value="CARBOHYDRATE DIACID REGULATOR"/>
    <property type="match status" value="1"/>
</dbReference>
<dbReference type="EMBL" id="JAGIOO010000001">
    <property type="protein sequence ID" value="MBP2471732.1"/>
    <property type="molecule type" value="Genomic_DNA"/>
</dbReference>
<evidence type="ECO:0000313" key="3">
    <source>
        <dbReference type="EMBL" id="MBP2471732.1"/>
    </source>
</evidence>
<name>A0ABS5A664_9PSEU</name>
<evidence type="ECO:0000313" key="4">
    <source>
        <dbReference type="Proteomes" id="UP001519363"/>
    </source>
</evidence>
<dbReference type="Gene3D" id="1.10.10.2840">
    <property type="entry name" value="PucR C-terminal helix-turn-helix domain"/>
    <property type="match status" value="1"/>
</dbReference>
<dbReference type="PANTHER" id="PTHR33744:SF7">
    <property type="entry name" value="PUCR FAMILY TRANSCRIPTIONAL REGULATOR"/>
    <property type="match status" value="1"/>
</dbReference>
<comment type="caution">
    <text evidence="3">The sequence shown here is derived from an EMBL/GenBank/DDBJ whole genome shotgun (WGS) entry which is preliminary data.</text>
</comment>
<evidence type="ECO:0008006" key="5">
    <source>
        <dbReference type="Google" id="ProtNLM"/>
    </source>
</evidence>
<gene>
    <name evidence="3" type="ORF">JOF53_000604</name>
</gene>
<proteinExistence type="predicted"/>
<protein>
    <recommendedName>
        <fullName evidence="5">PucR family transcriptional regulator</fullName>
    </recommendedName>
</protein>
<accession>A0ABS5A664</accession>
<sequence>MTDHNAALTVNGTVLYQWLLTERRRLAQSLTREHHELTAAVEVHLEVLAQSLRTRRTPEVEDLSGPVTATAARQAAEGRPLAEVLSAYHGALLSVWRRLVGDARPEDLPAVLDGTELVLRYLDRAAAAVTQAYLAERHRRDSDRAHYRRALFTVLLNGEPAEDLASRAGFPLPERFSVLRLAVTPAPVSPVAVQRVVYRTEEILARGLLRWDNDGATVLLPTAPPPDLPAVLAEATGAVPHLAHVPAAHPHLAAAVAQAGEVLDLVRALGRPGGLYGLADVLLEYQLTRPSPAGEELAALLDPLADHPDLLHTLETHVRLGLDRRRTGAELHLHPNTIDYRLRRAIALTGLDPADPAQLQRIGAALVIRRHRAR</sequence>
<dbReference type="Pfam" id="PF14361">
    <property type="entry name" value="RsbRD_N"/>
    <property type="match status" value="1"/>
</dbReference>
<dbReference type="Proteomes" id="UP001519363">
    <property type="component" value="Unassembled WGS sequence"/>
</dbReference>
<dbReference type="InterPro" id="IPR051448">
    <property type="entry name" value="CdaR-like_regulators"/>
</dbReference>
<dbReference type="InterPro" id="IPR025751">
    <property type="entry name" value="RsbRD_N_dom"/>
</dbReference>
<reference evidence="3 4" key="1">
    <citation type="submission" date="2021-03" db="EMBL/GenBank/DDBJ databases">
        <title>Sequencing the genomes of 1000 actinobacteria strains.</title>
        <authorList>
            <person name="Klenk H.-P."/>
        </authorList>
    </citation>
    <scope>NUCLEOTIDE SEQUENCE [LARGE SCALE GENOMIC DNA]</scope>
    <source>
        <strain evidence="3 4">DSM 44580</strain>
    </source>
</reference>
<dbReference type="RefSeq" id="WP_086783993.1">
    <property type="nucleotide sequence ID" value="NZ_JAGIOO010000001.1"/>
</dbReference>
<dbReference type="InterPro" id="IPR042070">
    <property type="entry name" value="PucR_C-HTH_sf"/>
</dbReference>
<evidence type="ECO:0000259" key="2">
    <source>
        <dbReference type="Pfam" id="PF14361"/>
    </source>
</evidence>
<feature type="domain" description="PucR C-terminal helix-turn-helix" evidence="1">
    <location>
        <begin position="310"/>
        <end position="367"/>
    </location>
</feature>
<dbReference type="Pfam" id="PF13556">
    <property type="entry name" value="HTH_30"/>
    <property type="match status" value="1"/>
</dbReference>
<keyword evidence="4" id="KW-1185">Reference proteome</keyword>
<evidence type="ECO:0000259" key="1">
    <source>
        <dbReference type="Pfam" id="PF13556"/>
    </source>
</evidence>
<dbReference type="InterPro" id="IPR025736">
    <property type="entry name" value="PucR_C-HTH_dom"/>
</dbReference>
<organism evidence="3 4">
    <name type="scientific">Crossiella equi</name>
    <dbReference type="NCBI Taxonomy" id="130796"/>
    <lineage>
        <taxon>Bacteria</taxon>
        <taxon>Bacillati</taxon>
        <taxon>Actinomycetota</taxon>
        <taxon>Actinomycetes</taxon>
        <taxon>Pseudonocardiales</taxon>
        <taxon>Pseudonocardiaceae</taxon>
        <taxon>Crossiella</taxon>
    </lineage>
</organism>
<feature type="domain" description="RsbT co-antagonist protein RsbRD N-terminal" evidence="2">
    <location>
        <begin position="28"/>
        <end position="146"/>
    </location>
</feature>